<evidence type="ECO:0000313" key="3">
    <source>
        <dbReference type="EMBL" id="KAJ4961526.1"/>
    </source>
</evidence>
<keyword evidence="4" id="KW-1185">Reference proteome</keyword>
<organism evidence="3 4">
    <name type="scientific">Protea cynaroides</name>
    <dbReference type="NCBI Taxonomy" id="273540"/>
    <lineage>
        <taxon>Eukaryota</taxon>
        <taxon>Viridiplantae</taxon>
        <taxon>Streptophyta</taxon>
        <taxon>Embryophyta</taxon>
        <taxon>Tracheophyta</taxon>
        <taxon>Spermatophyta</taxon>
        <taxon>Magnoliopsida</taxon>
        <taxon>Proteales</taxon>
        <taxon>Proteaceae</taxon>
        <taxon>Protea</taxon>
    </lineage>
</organism>
<evidence type="ECO:0000313" key="4">
    <source>
        <dbReference type="Proteomes" id="UP001141806"/>
    </source>
</evidence>
<comment type="caution">
    <text evidence="3">The sequence shown here is derived from an EMBL/GenBank/DDBJ whole genome shotgun (WGS) entry which is preliminary data.</text>
</comment>
<accession>A0A9Q0HA95</accession>
<protein>
    <submittedName>
        <fullName evidence="3">Uncharacterized protein</fullName>
    </submittedName>
</protein>
<name>A0A9Q0HA95_9MAGN</name>
<reference evidence="3" key="1">
    <citation type="journal article" date="2023" name="Plant J.">
        <title>The genome of the king protea, Protea cynaroides.</title>
        <authorList>
            <person name="Chang J."/>
            <person name="Duong T.A."/>
            <person name="Schoeman C."/>
            <person name="Ma X."/>
            <person name="Roodt D."/>
            <person name="Barker N."/>
            <person name="Li Z."/>
            <person name="Van de Peer Y."/>
            <person name="Mizrachi E."/>
        </authorList>
    </citation>
    <scope>NUCLEOTIDE SEQUENCE</scope>
    <source>
        <tissue evidence="3">Young leaves</tissue>
    </source>
</reference>
<keyword evidence="2" id="KW-0472">Membrane</keyword>
<sequence>MLSIAAASAPYTHLPQPPESRRVSFASFTSSLIYPGYPLLFLSFSFAFVQIIVIPSVSLQFWVF</sequence>
<dbReference type="AlphaFoldDB" id="A0A9Q0HA95"/>
<gene>
    <name evidence="3" type="ORF">NE237_021436</name>
</gene>
<evidence type="ECO:0000256" key="1">
    <source>
        <dbReference type="SAM" id="MobiDB-lite"/>
    </source>
</evidence>
<proteinExistence type="predicted"/>
<keyword evidence="2" id="KW-1133">Transmembrane helix</keyword>
<dbReference type="Proteomes" id="UP001141806">
    <property type="component" value="Unassembled WGS sequence"/>
</dbReference>
<feature type="region of interest" description="Disordered" evidence="1">
    <location>
        <begin position="1"/>
        <end position="20"/>
    </location>
</feature>
<evidence type="ECO:0000256" key="2">
    <source>
        <dbReference type="SAM" id="Phobius"/>
    </source>
</evidence>
<feature type="transmembrane region" description="Helical" evidence="2">
    <location>
        <begin position="39"/>
        <end position="63"/>
    </location>
</feature>
<dbReference type="EMBL" id="JAMYWD010000009">
    <property type="protein sequence ID" value="KAJ4961526.1"/>
    <property type="molecule type" value="Genomic_DNA"/>
</dbReference>
<keyword evidence="2" id="KW-0812">Transmembrane</keyword>